<proteinExistence type="predicted"/>
<feature type="compositionally biased region" description="Low complexity" evidence="1">
    <location>
        <begin position="15"/>
        <end position="26"/>
    </location>
</feature>
<organism evidence="2 3">
    <name type="scientific">Arachis hypogaea</name>
    <name type="common">Peanut</name>
    <dbReference type="NCBI Taxonomy" id="3818"/>
    <lineage>
        <taxon>Eukaryota</taxon>
        <taxon>Viridiplantae</taxon>
        <taxon>Streptophyta</taxon>
        <taxon>Embryophyta</taxon>
        <taxon>Tracheophyta</taxon>
        <taxon>Spermatophyta</taxon>
        <taxon>Magnoliopsida</taxon>
        <taxon>eudicotyledons</taxon>
        <taxon>Gunneridae</taxon>
        <taxon>Pentapetalae</taxon>
        <taxon>rosids</taxon>
        <taxon>fabids</taxon>
        <taxon>Fabales</taxon>
        <taxon>Fabaceae</taxon>
        <taxon>Papilionoideae</taxon>
        <taxon>50 kb inversion clade</taxon>
        <taxon>dalbergioids sensu lato</taxon>
        <taxon>Dalbergieae</taxon>
        <taxon>Pterocarpus clade</taxon>
        <taxon>Arachis</taxon>
    </lineage>
</organism>
<dbReference type="Proteomes" id="UP000289738">
    <property type="component" value="Chromosome B05"/>
</dbReference>
<comment type="caution">
    <text evidence="2">The sequence shown here is derived from an EMBL/GenBank/DDBJ whole genome shotgun (WGS) entry which is preliminary data.</text>
</comment>
<sequence>MAPCLPSNARRSRAPRTSLPSSPLSLSTSAFTPSLLLTASPLPPPAVCLSSSVATSSSPPNNTPSSLATHSLPSPFHSLSLSLSLSLL</sequence>
<feature type="region of interest" description="Disordered" evidence="1">
    <location>
        <begin position="48"/>
        <end position="88"/>
    </location>
</feature>
<reference evidence="2 3" key="1">
    <citation type="submission" date="2019-01" db="EMBL/GenBank/DDBJ databases">
        <title>Sequencing of cultivated peanut Arachis hypogaea provides insights into genome evolution and oil improvement.</title>
        <authorList>
            <person name="Chen X."/>
        </authorList>
    </citation>
    <scope>NUCLEOTIDE SEQUENCE [LARGE SCALE GENOMIC DNA]</scope>
    <source>
        <strain evidence="3">cv. Fuhuasheng</strain>
        <tissue evidence="2">Leaves</tissue>
    </source>
</reference>
<gene>
    <name evidence="2" type="ORF">Ahy_B05g078606</name>
</gene>
<accession>A0A444Z7I3</accession>
<dbReference type="AlphaFoldDB" id="A0A444Z7I3"/>
<evidence type="ECO:0000313" key="2">
    <source>
        <dbReference type="EMBL" id="RYR10136.1"/>
    </source>
</evidence>
<protein>
    <submittedName>
        <fullName evidence="2">Uncharacterized protein</fullName>
    </submittedName>
</protein>
<evidence type="ECO:0000313" key="3">
    <source>
        <dbReference type="Proteomes" id="UP000289738"/>
    </source>
</evidence>
<feature type="compositionally biased region" description="Low complexity" evidence="1">
    <location>
        <begin position="49"/>
        <end position="88"/>
    </location>
</feature>
<keyword evidence="3" id="KW-1185">Reference proteome</keyword>
<feature type="region of interest" description="Disordered" evidence="1">
    <location>
        <begin position="1"/>
        <end position="26"/>
    </location>
</feature>
<dbReference type="EMBL" id="SDMP01000015">
    <property type="protein sequence ID" value="RYR10136.1"/>
    <property type="molecule type" value="Genomic_DNA"/>
</dbReference>
<name>A0A444Z7I3_ARAHY</name>
<evidence type="ECO:0000256" key="1">
    <source>
        <dbReference type="SAM" id="MobiDB-lite"/>
    </source>
</evidence>